<sequence length="227" mass="26041">MKWLSKINSIMKIVSPKTTATPSFSIDKSDTIFPDWHISISFGKSTSENYAKAVVLAKNAPQYHEQIDNGVILHQAIYSCKPTDFIAYLMLYELVGSWKSTFVIVNGNLTDRKIIGKLNRCYGDKCRIGNNKYCYGASYMTENPFGCHRLQISACNTPWWSFYNHVGTQWILDKRAMKERIDAYARIYNICPCFNYTQIIKTLNALPDSMSNFQYTNFCNSGYGLKM</sequence>
<accession>A0ABR7F4F2</accession>
<protein>
    <submittedName>
        <fullName evidence="1">Uncharacterized protein</fullName>
    </submittedName>
</protein>
<organism evidence="1 2">
    <name type="scientific">Eubacterium segne</name>
    <dbReference type="NCBI Taxonomy" id="2763045"/>
    <lineage>
        <taxon>Bacteria</taxon>
        <taxon>Bacillati</taxon>
        <taxon>Bacillota</taxon>
        <taxon>Clostridia</taxon>
        <taxon>Eubacteriales</taxon>
        <taxon>Eubacteriaceae</taxon>
        <taxon>Eubacterium</taxon>
    </lineage>
</organism>
<name>A0ABR7F4F2_9FIRM</name>
<gene>
    <name evidence="1" type="ORF">H8S00_10960</name>
</gene>
<proteinExistence type="predicted"/>
<keyword evidence="2" id="KW-1185">Reference proteome</keyword>
<dbReference type="EMBL" id="JACOOZ010000008">
    <property type="protein sequence ID" value="MBC5668491.1"/>
    <property type="molecule type" value="Genomic_DNA"/>
</dbReference>
<reference evidence="1 2" key="1">
    <citation type="submission" date="2020-08" db="EMBL/GenBank/DDBJ databases">
        <title>Genome public.</title>
        <authorList>
            <person name="Liu C."/>
            <person name="Sun Q."/>
        </authorList>
    </citation>
    <scope>NUCLEOTIDE SEQUENCE [LARGE SCALE GENOMIC DNA]</scope>
    <source>
        <strain evidence="1 2">BX4</strain>
    </source>
</reference>
<evidence type="ECO:0000313" key="2">
    <source>
        <dbReference type="Proteomes" id="UP000597877"/>
    </source>
</evidence>
<evidence type="ECO:0000313" key="1">
    <source>
        <dbReference type="EMBL" id="MBC5668491.1"/>
    </source>
</evidence>
<dbReference type="Proteomes" id="UP000597877">
    <property type="component" value="Unassembled WGS sequence"/>
</dbReference>
<comment type="caution">
    <text evidence="1">The sequence shown here is derived from an EMBL/GenBank/DDBJ whole genome shotgun (WGS) entry which is preliminary data.</text>
</comment>
<dbReference type="RefSeq" id="WP_186840530.1">
    <property type="nucleotide sequence ID" value="NZ_JACOOZ010000008.1"/>
</dbReference>